<dbReference type="Gene3D" id="3.40.50.300">
    <property type="entry name" value="P-loop containing nucleotide triphosphate hydrolases"/>
    <property type="match status" value="3"/>
</dbReference>
<dbReference type="CDD" id="cd03271">
    <property type="entry name" value="ABC_UvrA_II"/>
    <property type="match status" value="1"/>
</dbReference>
<dbReference type="InterPro" id="IPR004602">
    <property type="entry name" value="UvrA"/>
</dbReference>
<gene>
    <name evidence="18" type="primary">uvrA</name>
    <name evidence="18" type="ORF">WAE58_18675</name>
</gene>
<dbReference type="Pfam" id="PF17755">
    <property type="entry name" value="UvrA_DNA-bind"/>
    <property type="match status" value="1"/>
</dbReference>
<reference evidence="18 19" key="1">
    <citation type="submission" date="2024-03" db="EMBL/GenBank/DDBJ databases">
        <title>Sequence of Lycoming College Course Isolates.</title>
        <authorList>
            <person name="Plotts O."/>
            <person name="Newman J."/>
        </authorList>
    </citation>
    <scope>NUCLEOTIDE SEQUENCE [LARGE SCALE GENOMIC DNA]</scope>
    <source>
        <strain evidence="18 19">CJB-3</strain>
    </source>
</reference>
<protein>
    <recommendedName>
        <fullName evidence="15">UvrABC system protein A</fullName>
    </recommendedName>
    <alternativeName>
        <fullName evidence="16">Excinuclease ABC subunit A</fullName>
    </alternativeName>
</protein>
<evidence type="ECO:0000256" key="11">
    <source>
        <dbReference type="ARBA" id="ARBA00022881"/>
    </source>
</evidence>
<keyword evidence="10" id="KW-0067">ATP-binding</keyword>
<organism evidence="18 19">
    <name type="scientific">Pedobacter panaciterrae</name>
    <dbReference type="NCBI Taxonomy" id="363849"/>
    <lineage>
        <taxon>Bacteria</taxon>
        <taxon>Pseudomonadati</taxon>
        <taxon>Bacteroidota</taxon>
        <taxon>Sphingobacteriia</taxon>
        <taxon>Sphingobacteriales</taxon>
        <taxon>Sphingobacteriaceae</taxon>
        <taxon>Pedobacter</taxon>
    </lineage>
</organism>
<keyword evidence="3" id="KW-0479">Metal-binding</keyword>
<dbReference type="Proteomes" id="UP001378956">
    <property type="component" value="Unassembled WGS sequence"/>
</dbReference>
<dbReference type="InterPro" id="IPR041552">
    <property type="entry name" value="UvrA_DNA-bd"/>
</dbReference>
<comment type="similarity">
    <text evidence="14">Belongs to the ABC transporter superfamily. UvrA family.</text>
</comment>
<accession>A0ABU8NQE1</accession>
<dbReference type="PANTHER" id="PTHR43152">
    <property type="entry name" value="UVRABC SYSTEM PROTEIN A"/>
    <property type="match status" value="1"/>
</dbReference>
<feature type="domain" description="ABC transporter" evidence="17">
    <location>
        <begin position="611"/>
        <end position="942"/>
    </location>
</feature>
<evidence type="ECO:0000256" key="13">
    <source>
        <dbReference type="ARBA" id="ARBA00023204"/>
    </source>
</evidence>
<dbReference type="PANTHER" id="PTHR43152:SF3">
    <property type="entry name" value="UVRABC SYSTEM PROTEIN A"/>
    <property type="match status" value="1"/>
</dbReference>
<evidence type="ECO:0000256" key="6">
    <source>
        <dbReference type="ARBA" id="ARBA00022763"/>
    </source>
</evidence>
<dbReference type="RefSeq" id="WP_172661570.1">
    <property type="nucleotide sequence ID" value="NZ_CBFGNQ010000007.1"/>
</dbReference>
<evidence type="ECO:0000313" key="19">
    <source>
        <dbReference type="Proteomes" id="UP001378956"/>
    </source>
</evidence>
<dbReference type="InterPro" id="IPR003439">
    <property type="entry name" value="ABC_transporter-like_ATP-bd"/>
</dbReference>
<keyword evidence="12" id="KW-0238">DNA-binding</keyword>
<evidence type="ECO:0000256" key="9">
    <source>
        <dbReference type="ARBA" id="ARBA00022833"/>
    </source>
</evidence>
<evidence type="ECO:0000256" key="5">
    <source>
        <dbReference type="ARBA" id="ARBA00022741"/>
    </source>
</evidence>
<dbReference type="PROSITE" id="PS50893">
    <property type="entry name" value="ABC_TRANSPORTER_2"/>
    <property type="match status" value="2"/>
</dbReference>
<keyword evidence="9" id="KW-0862">Zinc</keyword>
<keyword evidence="8" id="KW-0863">Zinc-finger</keyword>
<evidence type="ECO:0000256" key="3">
    <source>
        <dbReference type="ARBA" id="ARBA00022723"/>
    </source>
</evidence>
<evidence type="ECO:0000256" key="12">
    <source>
        <dbReference type="ARBA" id="ARBA00023125"/>
    </source>
</evidence>
<evidence type="ECO:0000256" key="10">
    <source>
        <dbReference type="ARBA" id="ARBA00022840"/>
    </source>
</evidence>
<comment type="caution">
    <text evidence="18">The sequence shown here is derived from an EMBL/GenBank/DDBJ whole genome shotgun (WGS) entry which is preliminary data.</text>
</comment>
<evidence type="ECO:0000256" key="4">
    <source>
        <dbReference type="ARBA" id="ARBA00022737"/>
    </source>
</evidence>
<keyword evidence="5" id="KW-0547">Nucleotide-binding</keyword>
<dbReference type="InterPro" id="IPR017871">
    <property type="entry name" value="ABC_transporter-like_CS"/>
</dbReference>
<evidence type="ECO:0000256" key="1">
    <source>
        <dbReference type="ARBA" id="ARBA00004496"/>
    </source>
</evidence>
<proteinExistence type="inferred from homology"/>
<dbReference type="InterPro" id="IPR027417">
    <property type="entry name" value="P-loop_NTPase"/>
</dbReference>
<dbReference type="NCBIfam" id="TIGR00630">
    <property type="entry name" value="uvra"/>
    <property type="match status" value="1"/>
</dbReference>
<evidence type="ECO:0000256" key="16">
    <source>
        <dbReference type="ARBA" id="ARBA00042156"/>
    </source>
</evidence>
<evidence type="ECO:0000256" key="8">
    <source>
        <dbReference type="ARBA" id="ARBA00022771"/>
    </source>
</evidence>
<keyword evidence="6" id="KW-0227">DNA damage</keyword>
<sequence length="947" mass="105839">MSKNTIDLGEQKDVEVYGARVHNLKNIDVSFPRNKLVVITGLSGSGKSSLAFDTIYAEGQRRYMETFSAYSRQFMGGMERPDVDKVSGLSPVIAIEQKTTSKNPRSTVGTITEIYDFMRLLYARAADAFSYNTGEKMERMSEDQILNNIFNKFDDMPVNILAPVVKGRKGHYRELFEQIRKQGYVKVRIDGDIQDITPKMQVDRYKIHDIEIVVDRLVIDRKDIKRLQDSLQTAMRLGKGIIKISDKANNVSHFSRFLMCPTTGISYDEPQPNSFSFNSPYGACENCDGLGYIFVIDKESVMPNPKLSILNGGLAPLGEYREVWVFQVLKALAKKYNFSLSTPLEKLGEENINILLNGTHELLSVAVEYNKWNVQNYQISFDGIIKLLEEQQERKGEGGVDDMESFRKLKTCPVCNGARLKKESLNFKIDGKNIFELAEMDIISLKNWYVDVESRLTERQNIIAKEILKEIRARLGFLTDVGLNYLSLDRTARTLSGGEAQRIRLATQIGSQLMNVMYILDEPSIGLHQRDNERLIGALKNLRDLGNTVLVVEHDKDMILEADHVIDVGPAAGAHGGQIVAQGTPAQILKSDTLTAAYLNGKKGIEVPAKRRKGNGHKLSIIKASGHNLKDVSVDFPLGKFIAVTGVSGSGKSSLITETLYPILNHHFFRAKKHPLPYERINGLKEIDKVIEIDQAPIGRTPRSNPSTYTGVFSDIRNLYVQLPEAKIRGYKPGRFSFNVKGGRCETCQGGGMKVIEMNFLPDVQVPCEECGGKRYNRETLEVRYRSKSISDVLDMSIEEACDFFENMPSIYRKIKTLKDVGLGYITLGQSSTTLSGGEAQRVKLATELSKKDTGRTFYILDEPTTGLHFEDINVLLGVLNELVEKGNTVLVIEHNLDVVKVADWVIDLGEEGGIGGGRIIFEGTPEGLIQNPISLTGKFLKKEMGL</sequence>
<evidence type="ECO:0000256" key="2">
    <source>
        <dbReference type="ARBA" id="ARBA00022490"/>
    </source>
</evidence>
<keyword evidence="2" id="KW-0963">Cytoplasm</keyword>
<dbReference type="EMBL" id="JBBEUB010000006">
    <property type="protein sequence ID" value="MEJ2904474.1"/>
    <property type="molecule type" value="Genomic_DNA"/>
</dbReference>
<keyword evidence="7" id="KW-0228">DNA excision</keyword>
<evidence type="ECO:0000256" key="14">
    <source>
        <dbReference type="ARBA" id="ARBA00038000"/>
    </source>
</evidence>
<evidence type="ECO:0000256" key="15">
    <source>
        <dbReference type="ARBA" id="ARBA00039316"/>
    </source>
</evidence>
<dbReference type="Gene3D" id="3.30.190.20">
    <property type="match status" value="1"/>
</dbReference>
<keyword evidence="11" id="KW-0267">Excision nuclease</keyword>
<dbReference type="PROSITE" id="PS00211">
    <property type="entry name" value="ABC_TRANSPORTER_1"/>
    <property type="match status" value="2"/>
</dbReference>
<evidence type="ECO:0000259" key="17">
    <source>
        <dbReference type="PROSITE" id="PS50893"/>
    </source>
</evidence>
<feature type="domain" description="ABC transporter" evidence="17">
    <location>
        <begin position="347"/>
        <end position="601"/>
    </location>
</feature>
<comment type="subcellular location">
    <subcellularLocation>
        <location evidence="1">Cytoplasm</location>
    </subcellularLocation>
</comment>
<dbReference type="Pfam" id="PF17760">
    <property type="entry name" value="UvrA_inter"/>
    <property type="match status" value="1"/>
</dbReference>
<evidence type="ECO:0000256" key="7">
    <source>
        <dbReference type="ARBA" id="ARBA00022769"/>
    </source>
</evidence>
<dbReference type="GO" id="GO:0016787">
    <property type="term" value="F:hydrolase activity"/>
    <property type="evidence" value="ECO:0007669"/>
    <property type="project" value="UniProtKB-KW"/>
</dbReference>
<keyword evidence="18" id="KW-0378">Hydrolase</keyword>
<dbReference type="InterPro" id="IPR041102">
    <property type="entry name" value="UvrA_inter"/>
</dbReference>
<dbReference type="Gene3D" id="1.10.8.280">
    <property type="entry name" value="ABC transporter ATPase domain-like"/>
    <property type="match status" value="1"/>
</dbReference>
<keyword evidence="4" id="KW-0677">Repeat</keyword>
<dbReference type="SUPFAM" id="SSF52540">
    <property type="entry name" value="P-loop containing nucleoside triphosphate hydrolases"/>
    <property type="match status" value="3"/>
</dbReference>
<evidence type="ECO:0000313" key="18">
    <source>
        <dbReference type="EMBL" id="MEJ2904474.1"/>
    </source>
</evidence>
<dbReference type="NCBIfam" id="NF001503">
    <property type="entry name" value="PRK00349.1"/>
    <property type="match status" value="1"/>
</dbReference>
<keyword evidence="13" id="KW-0234">DNA repair</keyword>
<keyword evidence="19" id="KW-1185">Reference proteome</keyword>
<name>A0ABU8NQE1_9SPHI</name>
<dbReference type="Gene3D" id="1.20.1580.10">
    <property type="entry name" value="ABC transporter ATPase like domain"/>
    <property type="match status" value="3"/>
</dbReference>